<evidence type="ECO:0000313" key="2">
    <source>
        <dbReference type="Proteomes" id="UP001058514"/>
    </source>
</evidence>
<protein>
    <submittedName>
        <fullName evidence="1">Uncharacterized protein</fullName>
    </submittedName>
</protein>
<organism evidence="1 2">
    <name type="scientific">Leisingera aquaemixtae</name>
    <dbReference type="NCBI Taxonomy" id="1396826"/>
    <lineage>
        <taxon>Bacteria</taxon>
        <taxon>Pseudomonadati</taxon>
        <taxon>Pseudomonadota</taxon>
        <taxon>Alphaproteobacteria</taxon>
        <taxon>Rhodobacterales</taxon>
        <taxon>Roseobacteraceae</taxon>
        <taxon>Leisingera</taxon>
    </lineage>
</organism>
<name>A0ABY5WKX1_9RHOB</name>
<proteinExistence type="predicted"/>
<evidence type="ECO:0000313" key="1">
    <source>
        <dbReference type="EMBL" id="UWQ42101.1"/>
    </source>
</evidence>
<sequence>MLTGIYARSMLTATRQDCVKLRDLPAAKPLPRPPGGLAKLLRRLMPKPRKTRCIHLRSI</sequence>
<keyword evidence="2" id="KW-1185">Reference proteome</keyword>
<accession>A0ABY5WKX1</accession>
<dbReference type="RefSeq" id="WP_259964950.1">
    <property type="nucleotide sequence ID" value="NZ_CP081051.1"/>
</dbReference>
<dbReference type="EMBL" id="CP081051">
    <property type="protein sequence ID" value="UWQ42101.1"/>
    <property type="molecule type" value="Genomic_DNA"/>
</dbReference>
<dbReference type="Proteomes" id="UP001058514">
    <property type="component" value="Chromosome"/>
</dbReference>
<gene>
    <name evidence="1" type="ORF">K3718_03130</name>
</gene>
<reference evidence="1" key="1">
    <citation type="submission" date="2021-08" db="EMBL/GenBank/DDBJ databases">
        <authorList>
            <person name="Nwanade C."/>
            <person name="Wang M."/>
            <person name="Masoudi A."/>
            <person name="Yu Z."/>
            <person name="Liu J."/>
        </authorList>
    </citation>
    <scope>NUCLEOTIDE SEQUENCE</scope>
    <source>
        <strain evidence="1">S166</strain>
    </source>
</reference>